<dbReference type="eggNOG" id="ENOG502QW4V">
    <property type="taxonomic scope" value="Eukaryota"/>
</dbReference>
<protein>
    <recommendedName>
        <fullName evidence="5">GDP-mannose transporter</fullName>
        <shortName evidence="5">GMT</shortName>
    </recommendedName>
</protein>
<dbReference type="InterPro" id="IPR043729">
    <property type="entry name" value="DUF5672"/>
</dbReference>
<dbReference type="GO" id="GO:0030659">
    <property type="term" value="C:cytoplasmic vesicle membrane"/>
    <property type="evidence" value="ECO:0007669"/>
    <property type="project" value="UniProtKB-SubCell"/>
</dbReference>
<feature type="transmembrane region" description="Helical" evidence="5">
    <location>
        <begin position="426"/>
        <end position="448"/>
    </location>
</feature>
<gene>
    <name evidence="8" type="ORF">TAPDE_005642</name>
</gene>
<evidence type="ECO:0000256" key="1">
    <source>
        <dbReference type="ARBA" id="ARBA00004141"/>
    </source>
</evidence>
<keyword evidence="5" id="KW-0333">Golgi apparatus</keyword>
<comment type="subcellular location">
    <subcellularLocation>
        <location evidence="5">Golgi apparatus membrane</location>
        <topology evidence="5">Multi-pass membrane protein</topology>
    </subcellularLocation>
    <subcellularLocation>
        <location evidence="5">Cytoplasmic vesicle membrane</location>
        <topology evidence="5">Multi-pass membrane protein</topology>
    </subcellularLocation>
    <subcellularLocation>
        <location evidence="5">Endoplasmic reticulum membrane</location>
        <topology evidence="5">Multi-pass membrane protein</topology>
    </subcellularLocation>
    <subcellularLocation>
        <location evidence="1">Membrane</location>
        <topology evidence="1">Multi-pass membrane protein</topology>
    </subcellularLocation>
</comment>
<dbReference type="GO" id="GO:0005789">
    <property type="term" value="C:endoplasmic reticulum membrane"/>
    <property type="evidence" value="ECO:0007669"/>
    <property type="project" value="UniProtKB-SubCell"/>
</dbReference>
<dbReference type="Pfam" id="PF18922">
    <property type="entry name" value="DUF5672"/>
    <property type="match status" value="1"/>
</dbReference>
<sequence>MGVMDKLPALATTTTKSGSVKGFSEADRKTIILGAWLVGAVVLVFSNRYVLIDLKFGAPITLAAWQSFAVVVVSQILSLQQRLSDAPKAPGNIVSWSLYGTHVAPIGALLGIIPLWGTIASATLPLYQMGILYGLTPLITALLARSLGARINLAKLTQIAGIMVALMIATVGGIRFGKYDTHLTERQLYGAGWTMHQEVQNSTFPQTATLSSAEILGLPTDTSAVPDVDPVVVINFLIAGLCGLFAVTAEAGSKVLMEVMLKAREDRMSPTRLVANIAPVNFAIVAISAYLMESTDAKALFALPSGVLLSNSIAGVIVAYAIPVVIQMTSSTTYMLADSFRQTFVAFLACVIYNIPIGIIHASSYFIGLVGFAKYAEREIPEDARMRPSDYVSARRSHGDSESANDQEANIVASPTGTEDEKSSEAVGAGVNMFIVLCGILLAVLVAASMTARPVLSSAQALKYEQTVVPYEQSKIATIIEPRNLAHLGPLLLQFLTVLPSDWPILAWCSPENIEVLRQIPALARNIDEGRLELRLFPHQFDIHDQEYLSRFLTKPWFWETLGKEWILFFQSDSVLCSKSPQKIDDWLGFDWVGAPWEDSPNAHGGNGGLSLRKRSSMIKLTSNPDIAREDYGDPEDVWFSKHLAELPDVRWPTEHQAKFSVENIFGAMAEWSWRPLGVHSGGSPPETWRSEDIMGRLMDWCPELKLFYDPRKYIGT</sequence>
<evidence type="ECO:0000256" key="5">
    <source>
        <dbReference type="RuleBase" id="RU367097"/>
    </source>
</evidence>
<dbReference type="AlphaFoldDB" id="R4XGY2"/>
<reference evidence="8 9" key="1">
    <citation type="journal article" date="2013" name="MBio">
        <title>Genome sequencing of the plant pathogen Taphrina deformans, the causal agent of peach leaf curl.</title>
        <authorList>
            <person name="Cisse O.H."/>
            <person name="Almeida J.M.G.C.F."/>
            <person name="Fonseca A."/>
            <person name="Kumar A.A."/>
            <person name="Salojaervi J."/>
            <person name="Overmyer K."/>
            <person name="Hauser P.M."/>
            <person name="Pagni M."/>
        </authorList>
    </citation>
    <scope>NUCLEOTIDE SEQUENCE [LARGE SCALE GENOMIC DNA]</scope>
    <source>
        <strain evidence="9">PYCC 5710 / ATCC 11124 / CBS 356.35 / IMI 108563 / JCM 9778 / NBRC 8474</strain>
    </source>
</reference>
<dbReference type="Proteomes" id="UP000013776">
    <property type="component" value="Unassembled WGS sequence"/>
</dbReference>
<name>R4XGY2_TAPDE</name>
<evidence type="ECO:0000256" key="6">
    <source>
        <dbReference type="SAM" id="MobiDB-lite"/>
    </source>
</evidence>
<comment type="subunit">
    <text evidence="5">Homooligomer.</text>
</comment>
<accession>R4XGY2</accession>
<keyword evidence="9" id="KW-1185">Reference proteome</keyword>
<keyword evidence="5" id="KW-0968">Cytoplasmic vesicle</keyword>
<dbReference type="PANTHER" id="PTHR11132">
    <property type="entry name" value="SOLUTE CARRIER FAMILY 35"/>
    <property type="match status" value="1"/>
</dbReference>
<evidence type="ECO:0000259" key="7">
    <source>
        <dbReference type="Pfam" id="PF18922"/>
    </source>
</evidence>
<feature type="transmembrane region" description="Helical" evidence="5">
    <location>
        <begin position="31"/>
        <end position="50"/>
    </location>
</feature>
<evidence type="ECO:0000256" key="3">
    <source>
        <dbReference type="ARBA" id="ARBA00022989"/>
    </source>
</evidence>
<feature type="region of interest" description="Disordered" evidence="6">
    <location>
        <begin position="387"/>
        <end position="423"/>
    </location>
</feature>
<dbReference type="STRING" id="1097556.R4XGY2"/>
<dbReference type="GO" id="GO:0000139">
    <property type="term" value="C:Golgi membrane"/>
    <property type="evidence" value="ECO:0007669"/>
    <property type="project" value="UniProtKB-SubCell"/>
</dbReference>
<organism evidence="8 9">
    <name type="scientific">Taphrina deformans (strain PYCC 5710 / ATCC 11124 / CBS 356.35 / IMI 108563 / JCM 9778 / NBRC 8474)</name>
    <name type="common">Peach leaf curl fungus</name>
    <name type="synonym">Lalaria deformans</name>
    <dbReference type="NCBI Taxonomy" id="1097556"/>
    <lineage>
        <taxon>Eukaryota</taxon>
        <taxon>Fungi</taxon>
        <taxon>Dikarya</taxon>
        <taxon>Ascomycota</taxon>
        <taxon>Taphrinomycotina</taxon>
        <taxon>Taphrinomycetes</taxon>
        <taxon>Taphrinales</taxon>
        <taxon>Taphrinaceae</taxon>
        <taxon>Taphrina</taxon>
    </lineage>
</organism>
<keyword evidence="2 5" id="KW-0812">Transmembrane</keyword>
<keyword evidence="4 5" id="KW-0472">Membrane</keyword>
<evidence type="ECO:0000256" key="4">
    <source>
        <dbReference type="ARBA" id="ARBA00023136"/>
    </source>
</evidence>
<dbReference type="InterPro" id="IPR050186">
    <property type="entry name" value="TPT_transporter"/>
</dbReference>
<dbReference type="OrthoDB" id="10025998at2759"/>
<feature type="transmembrane region" description="Helical" evidence="5">
    <location>
        <begin position="156"/>
        <end position="176"/>
    </location>
</feature>
<feature type="domain" description="DUF5672" evidence="7">
    <location>
        <begin position="532"/>
        <end position="680"/>
    </location>
</feature>
<dbReference type="EMBL" id="CAHR02000414">
    <property type="protein sequence ID" value="CCG85056.1"/>
    <property type="molecule type" value="Genomic_DNA"/>
</dbReference>
<keyword evidence="3 5" id="KW-1133">Transmembrane helix</keyword>
<feature type="transmembrane region" description="Helical" evidence="5">
    <location>
        <begin position="312"/>
        <end position="337"/>
    </location>
</feature>
<feature type="transmembrane region" description="Helical" evidence="5">
    <location>
        <begin position="98"/>
        <end position="119"/>
    </location>
</feature>
<feature type="transmembrane region" description="Helical" evidence="5">
    <location>
        <begin position="125"/>
        <end position="144"/>
    </location>
</feature>
<keyword evidence="5" id="KW-0256">Endoplasmic reticulum</keyword>
<comment type="caution">
    <text evidence="8">The sequence shown here is derived from an EMBL/GenBank/DDBJ whole genome shotgun (WGS) entry which is preliminary data.</text>
</comment>
<proteinExistence type="inferred from homology"/>
<feature type="transmembrane region" description="Helical" evidence="5">
    <location>
        <begin position="232"/>
        <end position="252"/>
    </location>
</feature>
<keyword evidence="5" id="KW-0813">Transport</keyword>
<dbReference type="VEuPathDB" id="FungiDB:TAPDE_005642"/>
<evidence type="ECO:0000313" key="9">
    <source>
        <dbReference type="Proteomes" id="UP000013776"/>
    </source>
</evidence>
<comment type="function">
    <text evidence="5">Involved in the import of GDP-mannose from the cytoplasm into the Golgi lumen.</text>
</comment>
<feature type="transmembrane region" description="Helical" evidence="5">
    <location>
        <begin position="56"/>
        <end position="77"/>
    </location>
</feature>
<feature type="compositionally biased region" description="Polar residues" evidence="6">
    <location>
        <begin position="402"/>
        <end position="417"/>
    </location>
</feature>
<feature type="transmembrane region" description="Helical" evidence="5">
    <location>
        <begin position="273"/>
        <end position="292"/>
    </location>
</feature>
<comment type="similarity">
    <text evidence="5">Belongs to the TPT transporter family. SLC35D subfamily.</text>
</comment>
<evidence type="ECO:0000313" key="8">
    <source>
        <dbReference type="EMBL" id="CCG85056.1"/>
    </source>
</evidence>
<feature type="transmembrane region" description="Helical" evidence="5">
    <location>
        <begin position="344"/>
        <end position="367"/>
    </location>
</feature>
<keyword evidence="5" id="KW-0762">Sugar transport</keyword>
<evidence type="ECO:0000256" key="2">
    <source>
        <dbReference type="ARBA" id="ARBA00022692"/>
    </source>
</evidence>